<feature type="binding site" evidence="8">
    <location>
        <position position="194"/>
    </location>
    <ligand>
        <name>substrate</name>
    </ligand>
</feature>
<evidence type="ECO:0000256" key="5">
    <source>
        <dbReference type="ARBA" id="ARBA00022679"/>
    </source>
</evidence>
<evidence type="ECO:0000256" key="4">
    <source>
        <dbReference type="ARBA" id="ARBA00022605"/>
    </source>
</evidence>
<evidence type="ECO:0000256" key="3">
    <source>
        <dbReference type="ARBA" id="ARBA00022571"/>
    </source>
</evidence>
<dbReference type="GO" id="GO:0006526">
    <property type="term" value="P:L-arginine biosynthetic process"/>
    <property type="evidence" value="ECO:0007669"/>
    <property type="project" value="UniProtKB-UniRule"/>
</dbReference>
<evidence type="ECO:0000313" key="10">
    <source>
        <dbReference type="Proteomes" id="UP000823964"/>
    </source>
</evidence>
<dbReference type="EC" id="2.3.1.35" evidence="8"/>
<dbReference type="Gene3D" id="3.10.20.340">
    <property type="entry name" value="ArgJ beta chain, C-terminal domain"/>
    <property type="match status" value="1"/>
</dbReference>
<keyword evidence="5 8" id="KW-0808">Transferase</keyword>
<evidence type="ECO:0000256" key="8">
    <source>
        <dbReference type="HAMAP-Rule" id="MF_01106"/>
    </source>
</evidence>
<keyword evidence="4 8" id="KW-0028">Amino-acid biosynthesis</keyword>
<sequence length="418" mass="44835">MAECPYKCVEGGVTAAKGYVANALSCGIKKPTATRLDLALVYSTEPTTSAGTFTTNRVQAACVRVSRNHLRRGNIRAIVANSGNANACTGAAGVAVARKECSIVARELGLGASEVAVCSTGVIGLPMPMMRIEPRLPELCSGLSAEKGHDVASAIITSDTREKEIAIEIEIEGKPVRIGSCCKGAGMISPRMATMICLVCTDAGVSREDLDALVHGSVEHSFNRITIDGDMSTNDTCLVMANGASGVQISPSHPEWQKFADALQYVMLTQAWHIVQDGERVTKFVTVRVVGAPTPLEARKVAEGVAKSSLVKSSWNGGDPNWGRIIHAVGYSGSRVREEKVDIDIAGLPACRGGQQTDTPSDDLRDRVQAREFEVLINLNLGKEEYVVYTTDLSPEYVDFNRSEYAYWNQAKQDGLTH</sequence>
<comment type="catalytic activity">
    <reaction evidence="8">
        <text>N(2)-acetyl-L-ornithine + L-glutamate = N-acetyl-L-glutamate + L-ornithine</text>
        <dbReference type="Rhea" id="RHEA:15349"/>
        <dbReference type="ChEBI" id="CHEBI:29985"/>
        <dbReference type="ChEBI" id="CHEBI:44337"/>
        <dbReference type="ChEBI" id="CHEBI:46911"/>
        <dbReference type="ChEBI" id="CHEBI:57805"/>
        <dbReference type="EC" id="2.3.1.35"/>
    </reaction>
</comment>
<comment type="similarity">
    <text evidence="1 8">Belongs to the ArgJ family.</text>
</comment>
<comment type="caution">
    <text evidence="8">Lacks conserved residue(s) required for the propagation of feature annotation.</text>
</comment>
<comment type="subcellular location">
    <subcellularLocation>
        <location evidence="8">Cytoplasm</location>
    </subcellularLocation>
</comment>
<evidence type="ECO:0000256" key="1">
    <source>
        <dbReference type="ARBA" id="ARBA00006774"/>
    </source>
</evidence>
<dbReference type="SUPFAM" id="SSF56266">
    <property type="entry name" value="DmpA/ArgJ-like"/>
    <property type="match status" value="1"/>
</dbReference>
<dbReference type="NCBIfam" id="TIGR00120">
    <property type="entry name" value="ArgJ"/>
    <property type="match status" value="1"/>
</dbReference>
<dbReference type="AlphaFoldDB" id="A0A9D2AHD4"/>
<feature type="binding site" evidence="8">
    <location>
        <position position="157"/>
    </location>
    <ligand>
        <name>substrate</name>
    </ligand>
</feature>
<protein>
    <recommendedName>
        <fullName evidence="8">Arginine biosynthesis bifunctional protein ArgJ</fullName>
    </recommendedName>
    <domain>
        <recommendedName>
            <fullName evidence="8">Glutamate N-acetyltransferase</fullName>
            <ecNumber evidence="8">2.3.1.35</ecNumber>
        </recommendedName>
        <alternativeName>
            <fullName evidence="8">Ornithine acetyltransferase</fullName>
            <shortName evidence="8">OATase</shortName>
        </alternativeName>
        <alternativeName>
            <fullName evidence="8">Ornithine transacetylase</fullName>
        </alternativeName>
    </domain>
    <domain>
        <recommendedName>
            <fullName evidence="8">Amino-acid acetyltransferase</fullName>
            <ecNumber evidence="8">2.3.1.1</ecNumber>
        </recommendedName>
        <alternativeName>
            <fullName evidence="8">N-acetylglutamate synthase</fullName>
            <shortName evidence="8">AGSase</shortName>
        </alternativeName>
    </domain>
    <component>
        <recommendedName>
            <fullName evidence="8">Arginine biosynthesis bifunctional protein ArgJ alpha chain</fullName>
        </recommendedName>
    </component>
    <component>
        <recommendedName>
            <fullName evidence="8">Arginine biosynthesis bifunctional protein ArgJ beta chain</fullName>
        </recommendedName>
    </component>
</protein>
<proteinExistence type="inferred from homology"/>
<dbReference type="GO" id="GO:0004358">
    <property type="term" value="F:L-glutamate N-acetyltransferase activity, acting on acetyl-L-ornithine as donor"/>
    <property type="evidence" value="ECO:0007669"/>
    <property type="project" value="UniProtKB-UniRule"/>
</dbReference>
<dbReference type="Pfam" id="PF01960">
    <property type="entry name" value="ArgJ"/>
    <property type="match status" value="1"/>
</dbReference>
<reference evidence="9" key="2">
    <citation type="submission" date="2021-04" db="EMBL/GenBank/DDBJ databases">
        <authorList>
            <person name="Gilroy R."/>
        </authorList>
    </citation>
    <scope>NUCLEOTIDE SEQUENCE</scope>
    <source>
        <strain evidence="9">14975</strain>
    </source>
</reference>
<evidence type="ECO:0000256" key="7">
    <source>
        <dbReference type="ARBA" id="ARBA00023315"/>
    </source>
</evidence>
<dbReference type="CDD" id="cd02152">
    <property type="entry name" value="OAT"/>
    <property type="match status" value="1"/>
</dbReference>
<comment type="caution">
    <text evidence="9">The sequence shown here is derived from an EMBL/GenBank/DDBJ whole genome shotgun (WGS) entry which is preliminary data.</text>
</comment>
<feature type="site" description="Involved in the stabilization of negative charge on the oxyanion by the formation of the oxyanion hole" evidence="8">
    <location>
        <position position="120"/>
    </location>
</feature>
<dbReference type="InterPro" id="IPR002813">
    <property type="entry name" value="Arg_biosynth_ArgJ"/>
</dbReference>
<comment type="subunit">
    <text evidence="2 8">Heterotetramer of two alpha and two beta chains.</text>
</comment>
<dbReference type="PANTHER" id="PTHR23100:SF0">
    <property type="entry name" value="ARGININE BIOSYNTHESIS BIFUNCTIONAL PROTEIN ARGJ, MITOCHONDRIAL"/>
    <property type="match status" value="1"/>
</dbReference>
<keyword evidence="8" id="KW-0963">Cytoplasm</keyword>
<feature type="chain" id="PRO_5039766474" description="Arginine biosynthesis bifunctional protein ArgJ beta chain" evidence="8">
    <location>
        <begin position="194"/>
        <end position="418"/>
    </location>
</feature>
<dbReference type="PANTHER" id="PTHR23100">
    <property type="entry name" value="ARGININE BIOSYNTHESIS BIFUNCTIONAL PROTEIN ARGJ"/>
    <property type="match status" value="1"/>
</dbReference>
<reference evidence="9" key="1">
    <citation type="journal article" date="2021" name="PeerJ">
        <title>Extensive microbial diversity within the chicken gut microbiome revealed by metagenomics and culture.</title>
        <authorList>
            <person name="Gilroy R."/>
            <person name="Ravi A."/>
            <person name="Getino M."/>
            <person name="Pursley I."/>
            <person name="Horton D.L."/>
            <person name="Alikhan N.F."/>
            <person name="Baker D."/>
            <person name="Gharbi K."/>
            <person name="Hall N."/>
            <person name="Watson M."/>
            <person name="Adriaenssens E.M."/>
            <person name="Foster-Nyarko E."/>
            <person name="Jarju S."/>
            <person name="Secka A."/>
            <person name="Antonio M."/>
            <person name="Oren A."/>
            <person name="Chaudhuri R.R."/>
            <person name="La Ragione R."/>
            <person name="Hildebrand F."/>
            <person name="Pallen M.J."/>
        </authorList>
    </citation>
    <scope>NUCLEOTIDE SEQUENCE</scope>
    <source>
        <strain evidence="9">14975</strain>
    </source>
</reference>
<comment type="pathway">
    <text evidence="8">Amino-acid biosynthesis; L-arginine biosynthesis; N(2)-acetyl-L-ornithine from L-glutamate: step 1/4.</text>
</comment>
<dbReference type="Proteomes" id="UP000823964">
    <property type="component" value="Unassembled WGS sequence"/>
</dbReference>
<feature type="site" description="Cleavage; by autolysis" evidence="8">
    <location>
        <begin position="193"/>
        <end position="194"/>
    </location>
</feature>
<comment type="pathway">
    <text evidence="8">Amino-acid biosynthesis; L-arginine biosynthesis; L-ornithine and N-acetyl-L-glutamate from L-glutamate and N(2)-acetyl-L-ornithine (cyclic): step 1/1.</text>
</comment>
<dbReference type="NCBIfam" id="NF003802">
    <property type="entry name" value="PRK05388.1"/>
    <property type="match status" value="1"/>
</dbReference>
<feature type="chain" id="PRO_5039766473" description="Arginine biosynthesis bifunctional protein ArgJ alpha chain" evidence="8">
    <location>
        <begin position="1"/>
        <end position="193"/>
    </location>
</feature>
<organism evidence="9 10">
    <name type="scientific">Candidatus Akkermansia intestinigallinarum</name>
    <dbReference type="NCBI Taxonomy" id="2838431"/>
    <lineage>
        <taxon>Bacteria</taxon>
        <taxon>Pseudomonadati</taxon>
        <taxon>Verrucomicrobiota</taxon>
        <taxon>Verrucomicrobiia</taxon>
        <taxon>Verrucomicrobiales</taxon>
        <taxon>Akkermansiaceae</taxon>
        <taxon>Akkermansia</taxon>
    </lineage>
</organism>
<dbReference type="FunFam" id="3.60.70.12:FF:000001">
    <property type="entry name" value="Arginine biosynthesis bifunctional protein ArgJ, chloroplastic"/>
    <property type="match status" value="1"/>
</dbReference>
<dbReference type="GO" id="GO:0006592">
    <property type="term" value="P:ornithine biosynthetic process"/>
    <property type="evidence" value="ECO:0007669"/>
    <property type="project" value="TreeGrafter"/>
</dbReference>
<keyword evidence="6 8" id="KW-0068">Autocatalytic cleavage</keyword>
<dbReference type="Gene3D" id="3.60.70.12">
    <property type="entry name" value="L-amino peptidase D-ALA esterase/amidase"/>
    <property type="match status" value="1"/>
</dbReference>
<dbReference type="EC" id="2.3.1.1" evidence="8"/>
<feature type="binding site" evidence="8">
    <location>
        <position position="183"/>
    </location>
    <ligand>
        <name>substrate</name>
    </ligand>
</feature>
<accession>A0A9D2AHD4</accession>
<keyword evidence="8" id="KW-0511">Multifunctional enzyme</keyword>
<name>A0A9D2AHD4_9BACT</name>
<evidence type="ECO:0000256" key="2">
    <source>
        <dbReference type="ARBA" id="ARBA00011475"/>
    </source>
</evidence>
<dbReference type="GO" id="GO:0004042">
    <property type="term" value="F:L-glutamate N-acetyltransferase activity"/>
    <property type="evidence" value="ECO:0007669"/>
    <property type="project" value="UniProtKB-UniRule"/>
</dbReference>
<keyword evidence="3 8" id="KW-0055">Arginine biosynthesis</keyword>
<feature type="site" description="Involved in the stabilization of negative charge on the oxyanion by the formation of the oxyanion hole" evidence="8">
    <location>
        <position position="121"/>
    </location>
</feature>
<comment type="function">
    <text evidence="8">Catalyzes two activities which are involved in the cyclic version of arginine biosynthesis: the synthesis of N-acetylglutamate from glutamate and acetyl-CoA as the acetyl donor, and of ornithine by transacetylation between N(2)-acetylornithine and glutamate.</text>
</comment>
<evidence type="ECO:0000256" key="6">
    <source>
        <dbReference type="ARBA" id="ARBA00022813"/>
    </source>
</evidence>
<feature type="active site" description="Nucleophile" evidence="8">
    <location>
        <position position="194"/>
    </location>
</feature>
<dbReference type="GO" id="GO:0005737">
    <property type="term" value="C:cytoplasm"/>
    <property type="evidence" value="ECO:0007669"/>
    <property type="project" value="UniProtKB-SubCell"/>
</dbReference>
<evidence type="ECO:0000313" key="9">
    <source>
        <dbReference type="EMBL" id="HIX20032.1"/>
    </source>
</evidence>
<dbReference type="InterPro" id="IPR016117">
    <property type="entry name" value="ArgJ-like_dom_sf"/>
</dbReference>
<dbReference type="HAMAP" id="MF_01106">
    <property type="entry name" value="ArgJ"/>
    <property type="match status" value="1"/>
</dbReference>
<dbReference type="InterPro" id="IPR042195">
    <property type="entry name" value="ArgJ_beta_C"/>
</dbReference>
<feature type="binding site" evidence="8">
    <location>
        <position position="279"/>
    </location>
    <ligand>
        <name>substrate</name>
    </ligand>
</feature>
<comment type="catalytic activity">
    <reaction evidence="8">
        <text>L-glutamate + acetyl-CoA = N-acetyl-L-glutamate + CoA + H(+)</text>
        <dbReference type="Rhea" id="RHEA:24292"/>
        <dbReference type="ChEBI" id="CHEBI:15378"/>
        <dbReference type="ChEBI" id="CHEBI:29985"/>
        <dbReference type="ChEBI" id="CHEBI:44337"/>
        <dbReference type="ChEBI" id="CHEBI:57287"/>
        <dbReference type="ChEBI" id="CHEBI:57288"/>
        <dbReference type="EC" id="2.3.1.1"/>
    </reaction>
</comment>
<feature type="binding site" evidence="8">
    <location>
        <position position="401"/>
    </location>
    <ligand>
        <name>substrate</name>
    </ligand>
</feature>
<keyword evidence="7 8" id="KW-0012">Acyltransferase</keyword>
<dbReference type="EMBL" id="DXFQ01000096">
    <property type="protein sequence ID" value="HIX20032.1"/>
    <property type="molecule type" value="Genomic_DNA"/>
</dbReference>
<gene>
    <name evidence="8 9" type="primary">argJ</name>
    <name evidence="9" type="ORF">H9862_05445</name>
</gene>